<gene>
    <name evidence="2" type="ORF">CP967_15055</name>
</gene>
<reference evidence="2 3" key="1">
    <citation type="submission" date="2017-09" db="EMBL/GenBank/DDBJ databases">
        <authorList>
            <person name="Lee N."/>
            <person name="Cho B.-K."/>
        </authorList>
    </citation>
    <scope>NUCLEOTIDE SEQUENCE [LARGE SCALE GENOMIC DNA]</scope>
    <source>
        <strain evidence="2 3">ATCC 12769</strain>
    </source>
</reference>
<dbReference type="Proteomes" id="UP000326178">
    <property type="component" value="Chromosome"/>
</dbReference>
<feature type="compositionally biased region" description="Gly residues" evidence="1">
    <location>
        <begin position="310"/>
        <end position="322"/>
    </location>
</feature>
<evidence type="ECO:0008006" key="4">
    <source>
        <dbReference type="Google" id="ProtNLM"/>
    </source>
</evidence>
<dbReference type="OrthoDB" id="3373978at2"/>
<keyword evidence="3" id="KW-1185">Reference proteome</keyword>
<name>A0A5J6FAR5_9ACTN</name>
<evidence type="ECO:0000313" key="2">
    <source>
        <dbReference type="EMBL" id="QEU73146.1"/>
    </source>
</evidence>
<dbReference type="InterPro" id="IPR053191">
    <property type="entry name" value="DcsG_Biosynth_Enzyme"/>
</dbReference>
<dbReference type="PANTHER" id="PTHR39217:SF1">
    <property type="entry name" value="GLUTATHIONE SYNTHETASE"/>
    <property type="match status" value="1"/>
</dbReference>
<feature type="region of interest" description="Disordered" evidence="1">
    <location>
        <begin position="292"/>
        <end position="322"/>
    </location>
</feature>
<organism evidence="2 3">
    <name type="scientific">Streptomyces nitrosporeus</name>
    <dbReference type="NCBI Taxonomy" id="28894"/>
    <lineage>
        <taxon>Bacteria</taxon>
        <taxon>Bacillati</taxon>
        <taxon>Actinomycetota</taxon>
        <taxon>Actinomycetes</taxon>
        <taxon>Kitasatosporales</taxon>
        <taxon>Streptomycetaceae</taxon>
        <taxon>Streptomyces</taxon>
    </lineage>
</organism>
<evidence type="ECO:0000313" key="3">
    <source>
        <dbReference type="Proteomes" id="UP000326178"/>
    </source>
</evidence>
<sequence>MQRERIALVRSRAPEEFDEDLAPLSAALARTGIEAVALPWDESADWSRFAAVLLESPWDYPGRSEEFLAWARRAATESVLFNPFPMVEWNSDKRYLADLAADGVPVVPSTWTAPGEEWRAPAEGEYVVKPSVSCSAKDTARYGPGAAERRRAHRHAGELLERGRTVLTQPYQHAVDAQGELSLVYLDGAYSHAVRRSALLKPGAGTQDGLLATATVTSCTAAGPELDCGDAAVKAVRSRFESPLYARIDLVPGPGGGPLLLECEVIEPSLFLAHSPTAADDLAAAVLRRLTSRSTRRSSAPGRPGTGLPDTGGGRDAPGTGG</sequence>
<dbReference type="KEGG" id="snk:CP967_15055"/>
<dbReference type="EMBL" id="CP023702">
    <property type="protein sequence ID" value="QEU73146.1"/>
    <property type="molecule type" value="Genomic_DNA"/>
</dbReference>
<dbReference type="AlphaFoldDB" id="A0A5J6FAR5"/>
<protein>
    <recommendedName>
        <fullName evidence="4">ATP-grasp domain-containing protein</fullName>
    </recommendedName>
</protein>
<dbReference type="PANTHER" id="PTHR39217">
    <property type="match status" value="1"/>
</dbReference>
<accession>A0A5J6FAR5</accession>
<dbReference type="SUPFAM" id="SSF56059">
    <property type="entry name" value="Glutathione synthetase ATP-binding domain-like"/>
    <property type="match status" value="1"/>
</dbReference>
<proteinExistence type="predicted"/>
<evidence type="ECO:0000256" key="1">
    <source>
        <dbReference type="SAM" id="MobiDB-lite"/>
    </source>
</evidence>
<dbReference type="RefSeq" id="WP_150488463.1">
    <property type="nucleotide sequence ID" value="NZ_BMUV01000013.1"/>
</dbReference>